<evidence type="ECO:0000256" key="8">
    <source>
        <dbReference type="ARBA" id="ARBA00023014"/>
    </source>
</evidence>
<keyword evidence="5" id="KW-0479">Metal-binding</keyword>
<name>L8JCP3_9GAMM</name>
<dbReference type="SUPFAM" id="SSF53383">
    <property type="entry name" value="PLP-dependent transferases"/>
    <property type="match status" value="1"/>
</dbReference>
<dbReference type="InterPro" id="IPR015424">
    <property type="entry name" value="PyrdxlP-dep_Trfase"/>
</dbReference>
<keyword evidence="13" id="KW-1185">Reference proteome</keyword>
<dbReference type="Gene3D" id="3.40.640.10">
    <property type="entry name" value="Type I PLP-dependent aspartate aminotransferase-like (Major domain)"/>
    <property type="match status" value="1"/>
</dbReference>
<dbReference type="InterPro" id="IPR015422">
    <property type="entry name" value="PyrdxlP-dep_Trfase_small"/>
</dbReference>
<dbReference type="InterPro" id="IPR000192">
    <property type="entry name" value="Aminotrans_V_dom"/>
</dbReference>
<gene>
    <name evidence="12" type="ORF">C942_04304</name>
</gene>
<dbReference type="OrthoDB" id="9808002at2"/>
<dbReference type="Pfam" id="PF00266">
    <property type="entry name" value="Aminotran_5"/>
    <property type="match status" value="1"/>
</dbReference>
<keyword evidence="4" id="KW-0808">Transferase</keyword>
<evidence type="ECO:0000313" key="13">
    <source>
        <dbReference type="Proteomes" id="UP000011134"/>
    </source>
</evidence>
<evidence type="ECO:0000256" key="3">
    <source>
        <dbReference type="ARBA" id="ARBA00012239"/>
    </source>
</evidence>
<evidence type="ECO:0000259" key="11">
    <source>
        <dbReference type="Pfam" id="PF00266"/>
    </source>
</evidence>
<feature type="domain" description="Aminotransferase class V" evidence="11">
    <location>
        <begin position="3"/>
        <end position="365"/>
    </location>
</feature>
<dbReference type="GO" id="GO:0051536">
    <property type="term" value="F:iron-sulfur cluster binding"/>
    <property type="evidence" value="ECO:0007669"/>
    <property type="project" value="UniProtKB-KW"/>
</dbReference>
<evidence type="ECO:0000256" key="2">
    <source>
        <dbReference type="ARBA" id="ARBA00006490"/>
    </source>
</evidence>
<keyword evidence="8" id="KW-0411">Iron-sulfur</keyword>
<dbReference type="Proteomes" id="UP000011134">
    <property type="component" value="Unassembled WGS sequence"/>
</dbReference>
<evidence type="ECO:0000256" key="4">
    <source>
        <dbReference type="ARBA" id="ARBA00022679"/>
    </source>
</evidence>
<organism evidence="12 13">
    <name type="scientific">Photobacterium marinum</name>
    <dbReference type="NCBI Taxonomy" id="1056511"/>
    <lineage>
        <taxon>Bacteria</taxon>
        <taxon>Pseudomonadati</taxon>
        <taxon>Pseudomonadota</taxon>
        <taxon>Gammaproteobacteria</taxon>
        <taxon>Vibrionales</taxon>
        <taxon>Vibrionaceae</taxon>
        <taxon>Photobacterium</taxon>
    </lineage>
</organism>
<dbReference type="PIRSF" id="PIRSF005572">
    <property type="entry name" value="NifS"/>
    <property type="match status" value="1"/>
</dbReference>
<protein>
    <recommendedName>
        <fullName evidence="3">cysteine desulfurase</fullName>
        <ecNumber evidence="3">2.8.1.7</ecNumber>
    </recommendedName>
</protein>
<evidence type="ECO:0000313" key="12">
    <source>
        <dbReference type="EMBL" id="ELR66606.1"/>
    </source>
</evidence>
<reference evidence="12 13" key="1">
    <citation type="submission" date="2012-12" db="EMBL/GenBank/DDBJ databases">
        <title>Genome Assembly of Photobacterium sp. AK15.</title>
        <authorList>
            <person name="Khatri I."/>
            <person name="Vaidya B."/>
            <person name="Srinivas T.N.R."/>
            <person name="Subramanian S."/>
            <person name="Pinnaka A."/>
        </authorList>
    </citation>
    <scope>NUCLEOTIDE SEQUENCE [LARGE SCALE GENOMIC DNA]</scope>
    <source>
        <strain evidence="12 13">AK15</strain>
    </source>
</reference>
<evidence type="ECO:0000256" key="5">
    <source>
        <dbReference type="ARBA" id="ARBA00022723"/>
    </source>
</evidence>
<dbReference type="Gene3D" id="1.10.260.50">
    <property type="match status" value="1"/>
</dbReference>
<accession>L8JCP3</accession>
<comment type="catalytic activity">
    <reaction evidence="9">
        <text>(sulfur carrier)-H + L-cysteine = (sulfur carrier)-SH + L-alanine</text>
        <dbReference type="Rhea" id="RHEA:43892"/>
        <dbReference type="Rhea" id="RHEA-COMP:14737"/>
        <dbReference type="Rhea" id="RHEA-COMP:14739"/>
        <dbReference type="ChEBI" id="CHEBI:29917"/>
        <dbReference type="ChEBI" id="CHEBI:35235"/>
        <dbReference type="ChEBI" id="CHEBI:57972"/>
        <dbReference type="ChEBI" id="CHEBI:64428"/>
        <dbReference type="EC" id="2.8.1.7"/>
    </reaction>
</comment>
<dbReference type="Gene3D" id="3.90.1150.10">
    <property type="entry name" value="Aspartate Aminotransferase, domain 1"/>
    <property type="match status" value="1"/>
</dbReference>
<dbReference type="GO" id="GO:0031071">
    <property type="term" value="F:cysteine desulfurase activity"/>
    <property type="evidence" value="ECO:0007669"/>
    <property type="project" value="UniProtKB-EC"/>
</dbReference>
<evidence type="ECO:0000256" key="10">
    <source>
        <dbReference type="RuleBase" id="RU004504"/>
    </source>
</evidence>
<dbReference type="InterPro" id="IPR016454">
    <property type="entry name" value="Cysteine_dSase"/>
</dbReference>
<dbReference type="InterPro" id="IPR015421">
    <property type="entry name" value="PyrdxlP-dep_Trfase_major"/>
</dbReference>
<evidence type="ECO:0000256" key="9">
    <source>
        <dbReference type="ARBA" id="ARBA00050776"/>
    </source>
</evidence>
<keyword evidence="7" id="KW-0408">Iron</keyword>
<dbReference type="PANTHER" id="PTHR11601">
    <property type="entry name" value="CYSTEINE DESULFURYLASE FAMILY MEMBER"/>
    <property type="match status" value="1"/>
</dbReference>
<comment type="similarity">
    <text evidence="2">Belongs to the class-V pyridoxal-phosphate-dependent aminotransferase family. NifS/IscS subfamily.</text>
</comment>
<dbReference type="EC" id="2.8.1.7" evidence="3"/>
<dbReference type="GO" id="GO:0046872">
    <property type="term" value="F:metal ion binding"/>
    <property type="evidence" value="ECO:0007669"/>
    <property type="project" value="UniProtKB-KW"/>
</dbReference>
<sequence length="380" mass="41425">MLYLDYNATTPIDPSVRMAMLDCMEHNFANPASKTHMMGIRNALLLEESREVIADLIDAPSNHIYFTSGASESNNMVLKGVADHFLGSEPVHFIVSEVEHKCILNQCEYLKNKGVEISYAPVNSKGRVELDSITALVRPETKLISVMAANNETGVLMPINEIAQYCQDNKILFHTDAAQLVGKMPFSVQTTLVDFASFSSHKFYGPKGIGGLYCRNKAILLNNPLIHGGGQEYGLRGGTSNLPAIIGMAKAAKIAKERVDSDSKKQKALKIKLIENLKHSVPNITVNGCTSASLPNTLNFSLCGIKSSFLMSKLKNKVALSSGSACNSEQQLGSHVLSAMGLDEDQIQSSIRLSFGRETTAEELDSALQHLTEIYQLSRS</sequence>
<evidence type="ECO:0000256" key="7">
    <source>
        <dbReference type="ARBA" id="ARBA00023004"/>
    </source>
</evidence>
<comment type="cofactor">
    <cofactor evidence="1 10">
        <name>pyridoxal 5'-phosphate</name>
        <dbReference type="ChEBI" id="CHEBI:597326"/>
    </cofactor>
</comment>
<keyword evidence="6" id="KW-0663">Pyridoxal phosphate</keyword>
<dbReference type="AlphaFoldDB" id="L8JCP3"/>
<dbReference type="PATRIC" id="fig|1056511.3.peg.1133"/>
<dbReference type="EMBL" id="AMZO01000006">
    <property type="protein sequence ID" value="ELR66606.1"/>
    <property type="molecule type" value="Genomic_DNA"/>
</dbReference>
<dbReference type="InterPro" id="IPR020578">
    <property type="entry name" value="Aminotrans_V_PyrdxlP_BS"/>
</dbReference>
<proteinExistence type="inferred from homology"/>
<dbReference type="PANTHER" id="PTHR11601:SF34">
    <property type="entry name" value="CYSTEINE DESULFURASE"/>
    <property type="match status" value="1"/>
</dbReference>
<comment type="caution">
    <text evidence="12">The sequence shown here is derived from an EMBL/GenBank/DDBJ whole genome shotgun (WGS) entry which is preliminary data.</text>
</comment>
<evidence type="ECO:0000256" key="1">
    <source>
        <dbReference type="ARBA" id="ARBA00001933"/>
    </source>
</evidence>
<evidence type="ECO:0000256" key="6">
    <source>
        <dbReference type="ARBA" id="ARBA00022898"/>
    </source>
</evidence>
<dbReference type="RefSeq" id="WP_007463392.1">
    <property type="nucleotide sequence ID" value="NZ_AMZO01000006.1"/>
</dbReference>
<dbReference type="PROSITE" id="PS00595">
    <property type="entry name" value="AA_TRANSFER_CLASS_5"/>
    <property type="match status" value="1"/>
</dbReference>